<dbReference type="FunFam" id="1.25.40.10:FF:000090">
    <property type="entry name" value="Pentatricopeptide repeat-containing protein, chloroplastic"/>
    <property type="match status" value="1"/>
</dbReference>
<dbReference type="EMBL" id="JRKL02000035">
    <property type="protein sequence ID" value="KAF3976184.1"/>
    <property type="molecule type" value="Genomic_DNA"/>
</dbReference>
<dbReference type="InterPro" id="IPR002885">
    <property type="entry name" value="PPR_rpt"/>
</dbReference>
<evidence type="ECO:0000256" key="1">
    <source>
        <dbReference type="ARBA" id="ARBA00022737"/>
    </source>
</evidence>
<dbReference type="PANTHER" id="PTHR47926:SF347">
    <property type="entry name" value="PENTATRICOPEPTIDE REPEAT-CONTAINING PROTEIN"/>
    <property type="match status" value="1"/>
</dbReference>
<proteinExistence type="predicted"/>
<dbReference type="Proteomes" id="UP000737018">
    <property type="component" value="Unassembled WGS sequence"/>
</dbReference>
<feature type="repeat" description="PPR" evidence="2">
    <location>
        <begin position="412"/>
        <end position="446"/>
    </location>
</feature>
<evidence type="ECO:0000313" key="4">
    <source>
        <dbReference type="Proteomes" id="UP000737018"/>
    </source>
</evidence>
<accession>A0A8J4W4W8</accession>
<dbReference type="OrthoDB" id="428771at2759"/>
<evidence type="ECO:0000313" key="3">
    <source>
        <dbReference type="EMBL" id="KAF3976184.1"/>
    </source>
</evidence>
<evidence type="ECO:0008006" key="5">
    <source>
        <dbReference type="Google" id="ProtNLM"/>
    </source>
</evidence>
<dbReference type="FunFam" id="1.25.40.10:FF:000382">
    <property type="entry name" value="Pentatricopeptide repeat-containing protein"/>
    <property type="match status" value="1"/>
</dbReference>
<sequence length="586" mass="64990">MSAPYNSLRSLTVPAKNIKTVISKNLHTHNLFDELPHRDLFSLNSLLVSYVRNDNAPAAWTLFRDMHCTRSDLNAYTFTPVLGACSALSSAIERGKQVHGLMVKTGSDMGTVTKTALMDIYSKNGYLGESVKVFDEMESRDIVTWNALLSSFLRVQGLAKEALGVFEAMRKEGVEFSEFTLCSVLKACTLLKAFRQGKQVHGLVVVMGRDLVILGTALIDFYSAVGCIEEGIKVFNSLDRRRDDVMRNSLISGCVRNRKYEEAFSIMCMMRPNVVALTSALAGCSENSDLWIGKQIHCVALRQGFTFDTQLFNVLLDMYAKCGKLFAARSLFDGICNKDVVSWTSMIDAYGGHGHGLEALELFKKMGDEVSGVLPNSVTFLALLSACGHSGLVEQGQECFNLMRVKYGLNPGPEHYACFIDILGRAGLIDEVWCLYNDMIKHGTMPTAAIWAALLNACSHNLDVTRGEFAANHLLQLEPNKPGNYVLISNFYAAVGRWDSVDELRSIMSTKGLVKEAGSSWITVTRCQENAWPSKWEHQLSASLSKTLMRLSGLKNFLHSQQLIFLEVLHCSKTSSATQRRQTTSR</sequence>
<dbReference type="Pfam" id="PF01535">
    <property type="entry name" value="PPR"/>
    <property type="match status" value="5"/>
</dbReference>
<feature type="repeat" description="PPR" evidence="2">
    <location>
        <begin position="339"/>
        <end position="369"/>
    </location>
</feature>
<reference evidence="3" key="1">
    <citation type="submission" date="2020-03" db="EMBL/GenBank/DDBJ databases">
        <title>Castanea mollissima Vanexum genome sequencing.</title>
        <authorList>
            <person name="Staton M."/>
        </authorList>
    </citation>
    <scope>NUCLEOTIDE SEQUENCE</scope>
    <source>
        <tissue evidence="3">Leaf</tissue>
    </source>
</reference>
<dbReference type="InterPro" id="IPR046848">
    <property type="entry name" value="E_motif"/>
</dbReference>
<dbReference type="Pfam" id="PF13041">
    <property type="entry name" value="PPR_2"/>
    <property type="match status" value="2"/>
</dbReference>
<dbReference type="InterPro" id="IPR011990">
    <property type="entry name" value="TPR-like_helical_dom_sf"/>
</dbReference>
<protein>
    <recommendedName>
        <fullName evidence="5">Pentatricopeptide repeat-containing protein</fullName>
    </recommendedName>
</protein>
<feature type="repeat" description="PPR" evidence="2">
    <location>
        <begin position="141"/>
        <end position="176"/>
    </location>
</feature>
<dbReference type="GO" id="GO:0003723">
    <property type="term" value="F:RNA binding"/>
    <property type="evidence" value="ECO:0007669"/>
    <property type="project" value="InterPro"/>
</dbReference>
<dbReference type="InterPro" id="IPR046960">
    <property type="entry name" value="PPR_At4g14850-like_plant"/>
</dbReference>
<keyword evidence="1" id="KW-0677">Repeat</keyword>
<dbReference type="AlphaFoldDB" id="A0A8J4W4W8"/>
<evidence type="ECO:0000256" key="2">
    <source>
        <dbReference type="PROSITE-ProRule" id="PRU00708"/>
    </source>
</evidence>
<dbReference type="Gene3D" id="1.25.40.10">
    <property type="entry name" value="Tetratricopeptide repeat domain"/>
    <property type="match status" value="2"/>
</dbReference>
<comment type="caution">
    <text evidence="3">The sequence shown here is derived from an EMBL/GenBank/DDBJ whole genome shotgun (WGS) entry which is preliminary data.</text>
</comment>
<dbReference type="PROSITE" id="PS51375">
    <property type="entry name" value="PPR"/>
    <property type="match status" value="3"/>
</dbReference>
<name>A0A8J4W4W8_9ROSI</name>
<dbReference type="Pfam" id="PF20431">
    <property type="entry name" value="E_motif"/>
    <property type="match status" value="1"/>
</dbReference>
<dbReference type="GO" id="GO:0009451">
    <property type="term" value="P:RNA modification"/>
    <property type="evidence" value="ECO:0007669"/>
    <property type="project" value="InterPro"/>
</dbReference>
<organism evidence="3 4">
    <name type="scientific">Castanea mollissima</name>
    <name type="common">Chinese chestnut</name>
    <dbReference type="NCBI Taxonomy" id="60419"/>
    <lineage>
        <taxon>Eukaryota</taxon>
        <taxon>Viridiplantae</taxon>
        <taxon>Streptophyta</taxon>
        <taxon>Embryophyta</taxon>
        <taxon>Tracheophyta</taxon>
        <taxon>Spermatophyta</taxon>
        <taxon>Magnoliopsida</taxon>
        <taxon>eudicotyledons</taxon>
        <taxon>Gunneridae</taxon>
        <taxon>Pentapetalae</taxon>
        <taxon>rosids</taxon>
        <taxon>fabids</taxon>
        <taxon>Fagales</taxon>
        <taxon>Fagaceae</taxon>
        <taxon>Castanea</taxon>
    </lineage>
</organism>
<keyword evidence="4" id="KW-1185">Reference proteome</keyword>
<dbReference type="PANTHER" id="PTHR47926">
    <property type="entry name" value="PENTATRICOPEPTIDE REPEAT-CONTAINING PROTEIN"/>
    <property type="match status" value="1"/>
</dbReference>
<gene>
    <name evidence="3" type="ORF">CMV_000630</name>
</gene>
<dbReference type="NCBIfam" id="TIGR00756">
    <property type="entry name" value="PPR"/>
    <property type="match status" value="4"/>
</dbReference>